<evidence type="ECO:0000259" key="1">
    <source>
        <dbReference type="SMART" id="SM00912"/>
    </source>
</evidence>
<gene>
    <name evidence="2" type="ORF">SFMTTN_1923</name>
</gene>
<dbReference type="EMBL" id="BGOW01000016">
    <property type="protein sequence ID" value="GBL46111.1"/>
    <property type="molecule type" value="Genomic_DNA"/>
</dbReference>
<organism evidence="2 3">
    <name type="scientific">Sulfuriferula multivorans</name>
    <dbReference type="NCBI Taxonomy" id="1559896"/>
    <lineage>
        <taxon>Bacteria</taxon>
        <taxon>Pseudomonadati</taxon>
        <taxon>Pseudomonadota</taxon>
        <taxon>Betaproteobacteria</taxon>
        <taxon>Nitrosomonadales</taxon>
        <taxon>Sulfuricellaceae</taxon>
        <taxon>Sulfuriferula</taxon>
    </lineage>
</organism>
<dbReference type="InterPro" id="IPR008638">
    <property type="entry name" value="FhaB/CdiA-like_TPS"/>
</dbReference>
<dbReference type="Proteomes" id="UP000286806">
    <property type="component" value="Unassembled WGS sequence"/>
</dbReference>
<dbReference type="SMART" id="SM00912">
    <property type="entry name" value="Haemagg_act"/>
    <property type="match status" value="1"/>
</dbReference>
<dbReference type="OrthoDB" id="218680at2"/>
<dbReference type="Gene3D" id="2.60.40.2810">
    <property type="match status" value="1"/>
</dbReference>
<dbReference type="PANTHER" id="PTHR12338:SF5">
    <property type="entry name" value="ANTIGEN 43-RELATED"/>
    <property type="match status" value="1"/>
</dbReference>
<dbReference type="PANTHER" id="PTHR12338">
    <property type="entry name" value="AUTOTRANSPORTER"/>
    <property type="match status" value="1"/>
</dbReference>
<reference evidence="2 3" key="1">
    <citation type="journal article" date="2019" name="Front. Microbiol.">
        <title>Genomes of Neutrophilic Sulfur-Oxidizing Chemolithoautotrophs Representing 9 Proteobacterial Species From 8 Genera.</title>
        <authorList>
            <person name="Watanabe T."/>
            <person name="Kojima H."/>
            <person name="Umezawa K."/>
            <person name="Hori C."/>
            <person name="Takasuka T.E."/>
            <person name="Kato Y."/>
            <person name="Fukui M."/>
        </authorList>
    </citation>
    <scope>NUCLEOTIDE SEQUENCE [LARGE SCALE GENOMIC DNA]</scope>
    <source>
        <strain evidence="2 3">TTN</strain>
    </source>
</reference>
<dbReference type="InterPro" id="IPR012334">
    <property type="entry name" value="Pectin_lyas_fold"/>
</dbReference>
<dbReference type="Gene3D" id="2.160.20.10">
    <property type="entry name" value="Single-stranded right-handed beta-helix, Pectin lyase-like"/>
    <property type="match status" value="1"/>
</dbReference>
<name>A0A401JER1_9PROT</name>
<evidence type="ECO:0000313" key="2">
    <source>
        <dbReference type="EMBL" id="GBL46111.1"/>
    </source>
</evidence>
<sequence>MLQWPVAASANPDGAQVLSGQVNFKTLGSQLDIHNTPGAIINWNGFSIDANEITRFIQQSASSAVLNRVIGQDPSRILGALLSNGRVFLINPNGIVFAAGARIDTAGLVASTLNLSDQDFAAGRLRFSANPNTAAIDNAAVINTTSGGQVYLIAPDINNSGLINAPQGQIVLAAGRSVELLDPASPNVRVAISAPGGQALNLGQLVATSGHIGIYATLIDQRGIVNADSATQAASGQIVLRASGDIHLHDASLISASGAADSQQDGGAVQIVAGGKLDLARGAKVAVDGGGLGGNGGSLELSGMQLSLLGDYSGQAHTPGYQNGSLLLDPAYINVISGGTDTIPSSGIVDNTLSPNTFNIDPASLANGSWSTIQLAASTDITVSSPIPSLGAAHSLSLSAGRDINLNADLGTSGQPLAANVNLSAMHLINLGSSVYLDSSYTLNLDGTTQVSATSQLSAGNLLANSVVLLNGAALLLNAPATIDTLQLNDGTLNNRQPLSINTLNWSGGVLQPDQPVNVNTQLNIFGTPMLVGGNLTSHGTASMGGSANLTLSQGTVLTNAPGARFVVNDPINDGNNNHYAISQSGSPSSFINQGTLQNTNPGGRTTIGVGFVNDGSLQNDFGTFDFSGPVSGGGVFNTASGATLIFSGIANLPAPTNLVGGTVVFASSSKVLFSPSAGAMLGSSTLIPVSGSSGPLTIDQIVQPAHGNVINNGNGTLRYIPSDNFIGTDTFTYQLNASGGSALAQQTVLVSSNQVSVAPIVEVAPAVPFGLDNSLLIQTSALSTTPSLLSDAQKGNHNARSSCN</sequence>
<dbReference type="NCBIfam" id="TIGR01901">
    <property type="entry name" value="adhes_NPXG"/>
    <property type="match status" value="1"/>
</dbReference>
<dbReference type="RefSeq" id="WP_124704911.1">
    <property type="nucleotide sequence ID" value="NZ_BGOW01000016.1"/>
</dbReference>
<proteinExistence type="predicted"/>
<dbReference type="InterPro" id="IPR011050">
    <property type="entry name" value="Pectin_lyase_fold/virulence"/>
</dbReference>
<dbReference type="InterPro" id="IPR050909">
    <property type="entry name" value="Bact_Autotransporter_VF"/>
</dbReference>
<accession>A0A401JER1</accession>
<feature type="domain" description="Filamentous haemagglutinin FhaB/tRNA nuclease CdiA-like TPS" evidence="1">
    <location>
        <begin position="8"/>
        <end position="119"/>
    </location>
</feature>
<comment type="caution">
    <text evidence="2">The sequence shown here is derived from an EMBL/GenBank/DDBJ whole genome shotgun (WGS) entry which is preliminary data.</text>
</comment>
<keyword evidence="3" id="KW-1185">Reference proteome</keyword>
<dbReference type="SUPFAM" id="SSF51126">
    <property type="entry name" value="Pectin lyase-like"/>
    <property type="match status" value="1"/>
</dbReference>
<dbReference type="AlphaFoldDB" id="A0A401JER1"/>
<dbReference type="Pfam" id="PF05860">
    <property type="entry name" value="TPS"/>
    <property type="match status" value="1"/>
</dbReference>
<protein>
    <submittedName>
        <fullName evidence="2">Large exoprotein</fullName>
    </submittedName>
</protein>
<evidence type="ECO:0000313" key="3">
    <source>
        <dbReference type="Proteomes" id="UP000286806"/>
    </source>
</evidence>
<dbReference type="Pfam" id="PF17963">
    <property type="entry name" value="Big_9"/>
    <property type="match status" value="1"/>
</dbReference>